<feature type="compositionally biased region" description="Basic and acidic residues" evidence="3">
    <location>
        <begin position="375"/>
        <end position="390"/>
    </location>
</feature>
<feature type="region of interest" description="Disordered" evidence="3">
    <location>
        <begin position="982"/>
        <end position="1006"/>
    </location>
</feature>
<evidence type="ECO:0000256" key="3">
    <source>
        <dbReference type="SAM" id="MobiDB-lite"/>
    </source>
</evidence>
<dbReference type="GO" id="GO:0005737">
    <property type="term" value="C:cytoplasm"/>
    <property type="evidence" value="ECO:0007669"/>
    <property type="project" value="TreeGrafter"/>
</dbReference>
<evidence type="ECO:0000256" key="2">
    <source>
        <dbReference type="ARBA" id="ARBA00022840"/>
    </source>
</evidence>
<dbReference type="InterPro" id="IPR027417">
    <property type="entry name" value="P-loop_NTPase"/>
</dbReference>
<reference evidence="5" key="1">
    <citation type="submission" date="2016-04" db="EMBL/GenBank/DDBJ databases">
        <authorList>
            <person name="Evans L.H."/>
            <person name="Alamgir A."/>
            <person name="Owens N."/>
            <person name="Weber N.D."/>
            <person name="Virtaneva K."/>
            <person name="Barbian K."/>
            <person name="Babar A."/>
            <person name="Rosenke K."/>
        </authorList>
    </citation>
    <scope>NUCLEOTIDE SEQUENCE</scope>
    <source>
        <strain evidence="5">Nono1</strain>
    </source>
</reference>
<organism evidence="5">
    <name type="scientific">Nonomuraea gerenzanensis</name>
    <dbReference type="NCBI Taxonomy" id="93944"/>
    <lineage>
        <taxon>Bacteria</taxon>
        <taxon>Bacillati</taxon>
        <taxon>Actinomycetota</taxon>
        <taxon>Actinomycetes</taxon>
        <taxon>Streptosporangiales</taxon>
        <taxon>Streptosporangiaceae</taxon>
        <taxon>Nonomuraea</taxon>
    </lineage>
</organism>
<dbReference type="Pfam" id="PF00196">
    <property type="entry name" value="GerE"/>
    <property type="match status" value="1"/>
</dbReference>
<accession>A0A1M4DW15</accession>
<dbReference type="GO" id="GO:0005524">
    <property type="term" value="F:ATP binding"/>
    <property type="evidence" value="ECO:0007669"/>
    <property type="project" value="UniProtKB-KW"/>
</dbReference>
<dbReference type="GO" id="GO:0003677">
    <property type="term" value="F:DNA binding"/>
    <property type="evidence" value="ECO:0007669"/>
    <property type="project" value="InterPro"/>
</dbReference>
<dbReference type="GO" id="GO:0006355">
    <property type="term" value="P:regulation of DNA-templated transcription"/>
    <property type="evidence" value="ECO:0007669"/>
    <property type="project" value="InterPro"/>
</dbReference>
<feature type="domain" description="HTH luxR-type" evidence="4">
    <location>
        <begin position="1063"/>
        <end position="1127"/>
    </location>
</feature>
<dbReference type="EMBL" id="LT559118">
    <property type="protein sequence ID" value="SBO90760.1"/>
    <property type="molecule type" value="Genomic_DNA"/>
</dbReference>
<dbReference type="AlphaFoldDB" id="A0A1M4DW15"/>
<feature type="compositionally biased region" description="Basic residues" evidence="3">
    <location>
        <begin position="984"/>
        <end position="997"/>
    </location>
</feature>
<dbReference type="Pfam" id="PF13191">
    <property type="entry name" value="AAA_16"/>
    <property type="match status" value="1"/>
</dbReference>
<name>A0A1M4DW15_9ACTN</name>
<gene>
    <name evidence="5" type="ORF">BN4615_P274</name>
</gene>
<evidence type="ECO:0000256" key="1">
    <source>
        <dbReference type="ARBA" id="ARBA00022741"/>
    </source>
</evidence>
<keyword evidence="1" id="KW-0547">Nucleotide-binding</keyword>
<dbReference type="InterPro" id="IPR036388">
    <property type="entry name" value="WH-like_DNA-bd_sf"/>
</dbReference>
<dbReference type="PROSITE" id="PS00622">
    <property type="entry name" value="HTH_LUXR_1"/>
    <property type="match status" value="1"/>
</dbReference>
<feature type="compositionally biased region" description="Basic and acidic residues" evidence="3">
    <location>
        <begin position="916"/>
        <end position="933"/>
    </location>
</feature>
<feature type="region of interest" description="Disordered" evidence="3">
    <location>
        <begin position="354"/>
        <end position="397"/>
    </location>
</feature>
<proteinExistence type="predicted"/>
<dbReference type="SUPFAM" id="SSF46894">
    <property type="entry name" value="C-terminal effector domain of the bipartite response regulators"/>
    <property type="match status" value="1"/>
</dbReference>
<dbReference type="RefSeq" id="WP_311132157.1">
    <property type="nucleotide sequence ID" value="NZ_LT559118.1"/>
</dbReference>
<evidence type="ECO:0000313" key="5">
    <source>
        <dbReference type="EMBL" id="SBO90760.1"/>
    </source>
</evidence>
<protein>
    <submittedName>
        <fullName evidence="5">Large transcriptional regulator</fullName>
    </submittedName>
</protein>
<dbReference type="GO" id="GO:0004016">
    <property type="term" value="F:adenylate cyclase activity"/>
    <property type="evidence" value="ECO:0007669"/>
    <property type="project" value="TreeGrafter"/>
</dbReference>
<dbReference type="SUPFAM" id="SSF52540">
    <property type="entry name" value="P-loop containing nucleoside triphosphate hydrolases"/>
    <property type="match status" value="1"/>
</dbReference>
<dbReference type="SMART" id="SM00421">
    <property type="entry name" value="HTH_LUXR"/>
    <property type="match status" value="1"/>
</dbReference>
<dbReference type="PRINTS" id="PR00038">
    <property type="entry name" value="HTHLUXR"/>
</dbReference>
<evidence type="ECO:0000259" key="4">
    <source>
        <dbReference type="PROSITE" id="PS50043"/>
    </source>
</evidence>
<dbReference type="InterPro" id="IPR041664">
    <property type="entry name" value="AAA_16"/>
</dbReference>
<feature type="compositionally biased region" description="Basic and acidic residues" evidence="3">
    <location>
        <begin position="1116"/>
        <end position="1129"/>
    </location>
</feature>
<feature type="region of interest" description="Disordered" evidence="3">
    <location>
        <begin position="916"/>
        <end position="964"/>
    </location>
</feature>
<dbReference type="PROSITE" id="PS50043">
    <property type="entry name" value="HTH_LUXR_2"/>
    <property type="match status" value="1"/>
</dbReference>
<dbReference type="Gene3D" id="1.10.10.10">
    <property type="entry name" value="Winged helix-like DNA-binding domain superfamily/Winged helix DNA-binding domain"/>
    <property type="match status" value="1"/>
</dbReference>
<sequence length="1136" mass="119060">MASLASPALVGRDAPLRLLIGAVTCPPAVIQVQGEAGIGKTSLVRAAIEPLTPPAWTVLIGHCHQIREPFPYGPVFDALRHVASALPGHDRLSPVTGALRGYLPELAGHLPPAPSPPPMDDPRAERHHLFRAVHALLGAAGPVVLVVEDLHWADDGTRDLLRFLTDQPPEGLALVVTFRREELPVPGLPFGHAYRRAPGVRSEVISLTPLDVEGVRRLAGALLRSATVASGAAYGVGTPAASDGVGGPTASDGVGGPAASDGVGGPAALTTAFAAKLHDRTAGVPFVIEEVVRSLLDDEGRLPEPEALDRMGVPVLLREAMAERLTGLSPAALRVVHAAAVMGLPAEEPLINAVAGTPAPQPGLSQAPHAPGEPGAHEAPHGGPEAHEAPHGGPGLSEALQAGVLREHPDGLYGFRHALAQQAVYDAIPGPDRRLTHRRAMAALAALDPPPLVQLAHHARRAGDFAAWQRHGSAAADHAAAIGDIPLAVELLEGLLADPKLPRQARGPLALRLSRVAAIGLSHRRVVRILRHLLSDDFLSSQVRGEARLNLGVLLSNQAGAITAGRQEILAALPDLADSPSLAARGLALLAMPVWGGEPLAMHEEWMAQAEKLLVEDQDPELTAAVQANKVSLAMLVGSPDAFELAGTLPANDPSTAVRRQVARGYSNLYDAALALGHYAAAARFAERSRRVAEETGALYPAFLVEMSSIRLDLLTGRWEGLRERALAAVEMTYEAPLLAVEARLALGVLGLARGEWDEAGEHLEAAGVRDLDSGFLPVAVAGSSGLVELHLTRGALEPALAAADLAVTRLRRKGVWVWGDQLVPAAVHALLRAGRSQAAAGLVAEFAAGISGRNAPSAHAGLCLAEGSLAGDAGGFEEAARCYGRARAAYLAMPRPYAAARAAELEAGAWLAAAGHEERATHEQRTTRERSGAGEPGGAGEQRAAERERASHPELAIDRGRASPRGRAAGLIADAAERYAALGHRRTGPPARRRPARSLPRPANGPVRLSPVACLSSPRGRAAGLIADAAERYAALGATHDAARCRRLLRELGPDRPPARRSRKAGGVLSPRESEVARLVALGRTNREIAEVLFLSQRTVDTHVARVLQKLGVRTRAEVREPRPEDRPGPVTPES</sequence>
<keyword evidence="2" id="KW-0067">ATP-binding</keyword>
<dbReference type="PANTHER" id="PTHR16305:SF35">
    <property type="entry name" value="TRANSCRIPTIONAL ACTIVATOR DOMAIN"/>
    <property type="match status" value="1"/>
</dbReference>
<dbReference type="CDD" id="cd06170">
    <property type="entry name" value="LuxR_C_like"/>
    <property type="match status" value="1"/>
</dbReference>
<dbReference type="InterPro" id="IPR016032">
    <property type="entry name" value="Sig_transdc_resp-reg_C-effctor"/>
</dbReference>
<feature type="compositionally biased region" description="Basic and acidic residues" evidence="3">
    <location>
        <begin position="944"/>
        <end position="962"/>
    </location>
</feature>
<feature type="region of interest" description="Disordered" evidence="3">
    <location>
        <begin position="1115"/>
        <end position="1136"/>
    </location>
</feature>
<dbReference type="InterPro" id="IPR000792">
    <property type="entry name" value="Tscrpt_reg_LuxR_C"/>
</dbReference>
<dbReference type="PANTHER" id="PTHR16305">
    <property type="entry name" value="TESTICULAR SOLUBLE ADENYLYL CYCLASE"/>
    <property type="match status" value="1"/>
</dbReference>